<dbReference type="Pfam" id="PF03840">
    <property type="entry name" value="SecG"/>
    <property type="match status" value="1"/>
</dbReference>
<evidence type="ECO:0000256" key="4">
    <source>
        <dbReference type="ARBA" id="ARBA00015435"/>
    </source>
</evidence>
<comment type="similarity">
    <text evidence="2">Belongs to the SecG family.</text>
</comment>
<dbReference type="AlphaFoldDB" id="A0A4D6X195"/>
<dbReference type="GO" id="GO:0016020">
    <property type="term" value="C:membrane"/>
    <property type="evidence" value="ECO:0007669"/>
    <property type="project" value="UniProtKB-SubCell"/>
</dbReference>
<evidence type="ECO:0000256" key="3">
    <source>
        <dbReference type="ARBA" id="ARBA00013657"/>
    </source>
</evidence>
<dbReference type="EMBL" id="MK814743">
    <property type="protein sequence ID" value="QCI09142.1"/>
    <property type="molecule type" value="Genomic_DNA"/>
</dbReference>
<accession>A0A4D6X195</accession>
<evidence type="ECO:0000256" key="6">
    <source>
        <dbReference type="ARBA" id="ARBA00022692"/>
    </source>
</evidence>
<evidence type="ECO:0000256" key="7">
    <source>
        <dbReference type="ARBA" id="ARBA00022927"/>
    </source>
</evidence>
<keyword evidence="8 12" id="KW-1133">Transmembrane helix</keyword>
<keyword evidence="7" id="KW-0653">Protein transport</keyword>
<name>A0A4D6X195_9FLOR</name>
<keyword evidence="5" id="KW-0813">Transport</keyword>
<evidence type="ECO:0000256" key="12">
    <source>
        <dbReference type="SAM" id="Phobius"/>
    </source>
</evidence>
<sequence length="70" mass="7902">MKLIWYVISLATILLILINSPKASSIVNLGNQGKILNFTRNTQKRLQIITIINVLLFFLLTILLALSVSY</sequence>
<keyword evidence="13" id="KW-0732">Signal</keyword>
<keyword evidence="14" id="KW-0934">Plastid</keyword>
<reference evidence="14" key="2">
    <citation type="submission" date="2019-04" db="EMBL/GenBank/DDBJ databases">
        <authorList>
            <person name="Pasella M."/>
        </authorList>
    </citation>
    <scope>NUCLEOTIDE SEQUENCE</scope>
    <source>
        <strain evidence="14">PD1141</strain>
    </source>
</reference>
<feature type="signal peptide" evidence="13">
    <location>
        <begin position="1"/>
        <end position="25"/>
    </location>
</feature>
<evidence type="ECO:0000256" key="1">
    <source>
        <dbReference type="ARBA" id="ARBA00004141"/>
    </source>
</evidence>
<comment type="subcellular location">
    <subcellularLocation>
        <location evidence="1">Membrane</location>
        <topology evidence="1">Multi-pass membrane protein</topology>
    </subcellularLocation>
</comment>
<reference evidence="14" key="1">
    <citation type="journal article" date="2019" name="Mol. Phylogenet. Evol.">
        <title>Morphological evolution and classification of the red algal order Ceramiales inferred using plastid phylogenomics.</title>
        <authorList>
            <person name="Diaz-Tapia P."/>
            <person name="Pasella M.M."/>
            <person name="Verbruggen H."/>
            <person name="Maggs C.A."/>
        </authorList>
    </citation>
    <scope>NUCLEOTIDE SEQUENCE</scope>
    <source>
        <strain evidence="14">PD1141</strain>
    </source>
</reference>
<keyword evidence="6 12" id="KW-0812">Transmembrane</keyword>
<evidence type="ECO:0000256" key="10">
    <source>
        <dbReference type="ARBA" id="ARBA00023136"/>
    </source>
</evidence>
<dbReference type="GO" id="GO:0015450">
    <property type="term" value="F:protein-transporting ATPase activity"/>
    <property type="evidence" value="ECO:0007669"/>
    <property type="project" value="InterPro"/>
</dbReference>
<dbReference type="InterPro" id="IPR004692">
    <property type="entry name" value="SecG"/>
</dbReference>
<evidence type="ECO:0000256" key="8">
    <source>
        <dbReference type="ARBA" id="ARBA00022989"/>
    </source>
</evidence>
<evidence type="ECO:0000256" key="13">
    <source>
        <dbReference type="SAM" id="SignalP"/>
    </source>
</evidence>
<proteinExistence type="inferred from homology"/>
<keyword evidence="9" id="KW-0811">Translocation</keyword>
<feature type="chain" id="PRO_5020039863" description="Probable protein-export membrane protein SecG" evidence="13">
    <location>
        <begin position="26"/>
        <end position="70"/>
    </location>
</feature>
<feature type="transmembrane region" description="Helical" evidence="12">
    <location>
        <begin position="49"/>
        <end position="68"/>
    </location>
</feature>
<evidence type="ECO:0000313" key="14">
    <source>
        <dbReference type="EMBL" id="QCI09142.1"/>
    </source>
</evidence>
<evidence type="ECO:0000256" key="11">
    <source>
        <dbReference type="ARBA" id="ARBA00025638"/>
    </source>
</evidence>
<evidence type="ECO:0000256" key="5">
    <source>
        <dbReference type="ARBA" id="ARBA00022448"/>
    </source>
</evidence>
<dbReference type="NCBIfam" id="TIGR00810">
    <property type="entry name" value="secG"/>
    <property type="match status" value="1"/>
</dbReference>
<organism evidence="14">
    <name type="scientific">Inkyuleea mariana</name>
    <dbReference type="NCBI Taxonomy" id="123988"/>
    <lineage>
        <taxon>Eukaryota</taxon>
        <taxon>Rhodophyta</taxon>
        <taxon>Florideophyceae</taxon>
        <taxon>Rhodymeniophycidae</taxon>
        <taxon>Ceramiales</taxon>
        <taxon>Ceramiaceae</taxon>
        <taxon>Inkyuleea</taxon>
    </lineage>
</organism>
<comment type="function">
    <text evidence="11">Involved in protein export. Participates in an early event of protein translocation across the chloroplast thylakoid membrane.</text>
</comment>
<dbReference type="GO" id="GO:0009306">
    <property type="term" value="P:protein secretion"/>
    <property type="evidence" value="ECO:0007669"/>
    <property type="project" value="InterPro"/>
</dbReference>
<protein>
    <recommendedName>
        <fullName evidence="4">Probable protein-export membrane protein SecG</fullName>
    </recommendedName>
    <alternativeName>
        <fullName evidence="3">Probable protein-export membrane protein secG</fullName>
    </alternativeName>
</protein>
<evidence type="ECO:0000256" key="2">
    <source>
        <dbReference type="ARBA" id="ARBA00008445"/>
    </source>
</evidence>
<gene>
    <name evidence="14" type="primary">secg</name>
</gene>
<keyword evidence="10 12" id="KW-0472">Membrane</keyword>
<geneLocation type="plastid" evidence="14"/>
<evidence type="ECO:0000256" key="9">
    <source>
        <dbReference type="ARBA" id="ARBA00023010"/>
    </source>
</evidence>